<reference evidence="1 2" key="1">
    <citation type="submission" date="2021-06" db="EMBL/GenBank/DDBJ databases">
        <authorList>
            <person name="Kallberg Y."/>
            <person name="Tangrot J."/>
            <person name="Rosling A."/>
        </authorList>
    </citation>
    <scope>NUCLEOTIDE SEQUENCE [LARGE SCALE GENOMIC DNA]</scope>
    <source>
        <strain evidence="1 2">120-4 pot B 10/14</strain>
    </source>
</reference>
<proteinExistence type="predicted"/>
<feature type="non-terminal residue" evidence="1">
    <location>
        <position position="1"/>
    </location>
</feature>
<evidence type="ECO:0000313" key="1">
    <source>
        <dbReference type="EMBL" id="CAG8836026.1"/>
    </source>
</evidence>
<dbReference type="EMBL" id="CAJVQB010052692">
    <property type="protein sequence ID" value="CAG8836026.1"/>
    <property type="molecule type" value="Genomic_DNA"/>
</dbReference>
<protein>
    <submittedName>
        <fullName evidence="1">1264_t:CDS:1</fullName>
    </submittedName>
</protein>
<comment type="caution">
    <text evidence="1">The sequence shown here is derived from an EMBL/GenBank/DDBJ whole genome shotgun (WGS) entry which is preliminary data.</text>
</comment>
<feature type="non-terminal residue" evidence="1">
    <location>
        <position position="229"/>
    </location>
</feature>
<name>A0ABN7WNS0_GIGMA</name>
<sequence>SQTKTSLLTQTAIDKIWESFEDGIIFAAKKNITFKIVKGSQPDYKIKHKSKEKKGRSILHTSTIQISKLHRKLTKMYKTSEFIDSRTLLESNQIILELDDLKGWWHVLFRHWGLEKEKKKFKNIKMYTDLRCKMLQNDQGRMFRNLLDKPFRSIKLDRILENYQNRNTTNEKVTEDWEQIYAPKEEIKDEWYKTLLTAITIGEWSSMLSNLKNKTAPEISGIGYLLIKN</sequence>
<accession>A0ABN7WNS0</accession>
<keyword evidence="2" id="KW-1185">Reference proteome</keyword>
<dbReference type="Proteomes" id="UP000789901">
    <property type="component" value="Unassembled WGS sequence"/>
</dbReference>
<organism evidence="1 2">
    <name type="scientific">Gigaspora margarita</name>
    <dbReference type="NCBI Taxonomy" id="4874"/>
    <lineage>
        <taxon>Eukaryota</taxon>
        <taxon>Fungi</taxon>
        <taxon>Fungi incertae sedis</taxon>
        <taxon>Mucoromycota</taxon>
        <taxon>Glomeromycotina</taxon>
        <taxon>Glomeromycetes</taxon>
        <taxon>Diversisporales</taxon>
        <taxon>Gigasporaceae</taxon>
        <taxon>Gigaspora</taxon>
    </lineage>
</organism>
<evidence type="ECO:0000313" key="2">
    <source>
        <dbReference type="Proteomes" id="UP000789901"/>
    </source>
</evidence>
<gene>
    <name evidence="1" type="ORF">GMARGA_LOCUS32837</name>
</gene>